<organism evidence="2 3">
    <name type="scientific">Pararge aegeria aegeria</name>
    <dbReference type="NCBI Taxonomy" id="348720"/>
    <lineage>
        <taxon>Eukaryota</taxon>
        <taxon>Metazoa</taxon>
        <taxon>Ecdysozoa</taxon>
        <taxon>Arthropoda</taxon>
        <taxon>Hexapoda</taxon>
        <taxon>Insecta</taxon>
        <taxon>Pterygota</taxon>
        <taxon>Neoptera</taxon>
        <taxon>Endopterygota</taxon>
        <taxon>Lepidoptera</taxon>
        <taxon>Glossata</taxon>
        <taxon>Ditrysia</taxon>
        <taxon>Papilionoidea</taxon>
        <taxon>Nymphalidae</taxon>
        <taxon>Satyrinae</taxon>
        <taxon>Satyrini</taxon>
        <taxon>Parargina</taxon>
        <taxon>Pararge</taxon>
    </lineage>
</organism>
<evidence type="ECO:0000256" key="1">
    <source>
        <dbReference type="SAM" id="MobiDB-lite"/>
    </source>
</evidence>
<dbReference type="AlphaFoldDB" id="A0A8S4SKX0"/>
<evidence type="ECO:0000313" key="3">
    <source>
        <dbReference type="Proteomes" id="UP000838756"/>
    </source>
</evidence>
<name>A0A8S4SKX0_9NEOP</name>
<sequence>MADKQSNTSQRMQVKLHQPKAKMLMKSHVPVITPATTPFRPEHINAGRNKLVLMEAGTFYLKSQRLPLRQRSDHSSSESAIMDPKNNPRIMSPGLRGPHNFENSAVFRHSFNSVNVGITEWNECLDLGSPKYYPT</sequence>
<accession>A0A8S4SKX0</accession>
<dbReference type="EMBL" id="CAKXAJ010026290">
    <property type="protein sequence ID" value="CAH2265659.1"/>
    <property type="molecule type" value="Genomic_DNA"/>
</dbReference>
<reference evidence="2" key="1">
    <citation type="submission" date="2022-03" db="EMBL/GenBank/DDBJ databases">
        <authorList>
            <person name="Lindestad O."/>
        </authorList>
    </citation>
    <scope>NUCLEOTIDE SEQUENCE</scope>
</reference>
<proteinExistence type="predicted"/>
<evidence type="ECO:0000313" key="2">
    <source>
        <dbReference type="EMBL" id="CAH2265659.1"/>
    </source>
</evidence>
<protein>
    <submittedName>
        <fullName evidence="2">Jg4909 protein</fullName>
    </submittedName>
</protein>
<keyword evidence="3" id="KW-1185">Reference proteome</keyword>
<gene>
    <name evidence="2" type="primary">jg4909</name>
    <name evidence="2" type="ORF">PAEG_LOCUS24997</name>
</gene>
<feature type="region of interest" description="Disordered" evidence="1">
    <location>
        <begin position="67"/>
        <end position="88"/>
    </location>
</feature>
<comment type="caution">
    <text evidence="2">The sequence shown here is derived from an EMBL/GenBank/DDBJ whole genome shotgun (WGS) entry which is preliminary data.</text>
</comment>
<dbReference type="Proteomes" id="UP000838756">
    <property type="component" value="Unassembled WGS sequence"/>
</dbReference>